<feature type="transmembrane region" description="Helical" evidence="6">
    <location>
        <begin position="32"/>
        <end position="56"/>
    </location>
</feature>
<evidence type="ECO:0000259" key="7">
    <source>
        <dbReference type="Pfam" id="PF04138"/>
    </source>
</evidence>
<dbReference type="Proteomes" id="UP001165962">
    <property type="component" value="Unassembled WGS sequence"/>
</dbReference>
<dbReference type="InterPro" id="IPR007267">
    <property type="entry name" value="GtrA_DPMS_TM"/>
</dbReference>
<gene>
    <name evidence="8" type="ORF">G9U52_24320</name>
</gene>
<evidence type="ECO:0000256" key="6">
    <source>
        <dbReference type="SAM" id="Phobius"/>
    </source>
</evidence>
<feature type="transmembrane region" description="Helical" evidence="6">
    <location>
        <begin position="68"/>
        <end position="89"/>
    </location>
</feature>
<proteinExistence type="inferred from homology"/>
<dbReference type="PANTHER" id="PTHR38459:SF1">
    <property type="entry name" value="PROPHAGE BACTOPRENOL-LINKED GLUCOSE TRANSLOCASE HOMOLOG"/>
    <property type="match status" value="1"/>
</dbReference>
<evidence type="ECO:0000256" key="1">
    <source>
        <dbReference type="ARBA" id="ARBA00004141"/>
    </source>
</evidence>
<reference evidence="8" key="1">
    <citation type="submission" date="2020-03" db="EMBL/GenBank/DDBJ databases">
        <title>Draft sequencing of Paenibacilllus sp. S3N08.</title>
        <authorList>
            <person name="Kim D.-U."/>
        </authorList>
    </citation>
    <scope>NUCLEOTIDE SEQUENCE</scope>
    <source>
        <strain evidence="8">S3N08</strain>
    </source>
</reference>
<name>A0ABX0JCH4_9BACL</name>
<feature type="transmembrane region" description="Helical" evidence="6">
    <location>
        <begin position="5"/>
        <end position="26"/>
    </location>
</feature>
<keyword evidence="5 6" id="KW-0472">Membrane</keyword>
<dbReference type="EMBL" id="JAAOIW010000010">
    <property type="protein sequence ID" value="NHN32944.1"/>
    <property type="molecule type" value="Genomic_DNA"/>
</dbReference>
<evidence type="ECO:0000313" key="9">
    <source>
        <dbReference type="Proteomes" id="UP001165962"/>
    </source>
</evidence>
<comment type="similarity">
    <text evidence="2">Belongs to the GtrA family.</text>
</comment>
<accession>A0ABX0JCH4</accession>
<keyword evidence="9" id="KW-1185">Reference proteome</keyword>
<dbReference type="InterPro" id="IPR051401">
    <property type="entry name" value="GtrA_CellWall_Glycosyl"/>
</dbReference>
<dbReference type="Pfam" id="PF04138">
    <property type="entry name" value="GtrA_DPMS_TM"/>
    <property type="match status" value="1"/>
</dbReference>
<keyword evidence="4 6" id="KW-1133">Transmembrane helix</keyword>
<dbReference type="PANTHER" id="PTHR38459">
    <property type="entry name" value="PROPHAGE BACTOPRENOL-LINKED GLUCOSE TRANSLOCASE HOMOLOG"/>
    <property type="match status" value="1"/>
</dbReference>
<comment type="caution">
    <text evidence="8">The sequence shown here is derived from an EMBL/GenBank/DDBJ whole genome shotgun (WGS) entry which is preliminary data.</text>
</comment>
<evidence type="ECO:0000256" key="5">
    <source>
        <dbReference type="ARBA" id="ARBA00023136"/>
    </source>
</evidence>
<protein>
    <submittedName>
        <fullName evidence="8">GtrA family protein</fullName>
    </submittedName>
</protein>
<feature type="domain" description="GtrA/DPMS transmembrane" evidence="7">
    <location>
        <begin position="7"/>
        <end position="121"/>
    </location>
</feature>
<evidence type="ECO:0000256" key="2">
    <source>
        <dbReference type="ARBA" id="ARBA00009399"/>
    </source>
</evidence>
<keyword evidence="3 6" id="KW-0812">Transmembrane</keyword>
<evidence type="ECO:0000313" key="8">
    <source>
        <dbReference type="EMBL" id="NHN32944.1"/>
    </source>
</evidence>
<evidence type="ECO:0000256" key="3">
    <source>
        <dbReference type="ARBA" id="ARBA00022692"/>
    </source>
</evidence>
<dbReference type="RefSeq" id="WP_166153252.1">
    <property type="nucleotide sequence ID" value="NZ_JAAOIW010000010.1"/>
</dbReference>
<sequence length="130" mass="14810">MKRLLFRYGAVGLLGTLLHFAALYVLVEAFGFNPVLASTLGFVLVLLISYLINKLWTFQDSPSGWKPFLKYTVVSMAGLLLNSGIMYTAVDWLHFNYLIAQCFVVVAVPASNFLFNYYWTFRPEDRHSQA</sequence>
<feature type="transmembrane region" description="Helical" evidence="6">
    <location>
        <begin position="95"/>
        <end position="119"/>
    </location>
</feature>
<organism evidence="8 9">
    <name type="scientific">Paenibacillus agricola</name>
    <dbReference type="NCBI Taxonomy" id="2716264"/>
    <lineage>
        <taxon>Bacteria</taxon>
        <taxon>Bacillati</taxon>
        <taxon>Bacillota</taxon>
        <taxon>Bacilli</taxon>
        <taxon>Bacillales</taxon>
        <taxon>Paenibacillaceae</taxon>
        <taxon>Paenibacillus</taxon>
    </lineage>
</organism>
<evidence type="ECO:0000256" key="4">
    <source>
        <dbReference type="ARBA" id="ARBA00022989"/>
    </source>
</evidence>
<comment type="subcellular location">
    <subcellularLocation>
        <location evidence="1">Membrane</location>
        <topology evidence="1">Multi-pass membrane protein</topology>
    </subcellularLocation>
</comment>